<gene>
    <name evidence="3" type="ORF">N7456_006247</name>
</gene>
<sequence>MTSLEESVSFTTLDRLNLRGTLYPAVSRGPAIIMTPGFNCVTSMLGLPDVAAEFQRKKYTTLLYDPRNIGSSEGQPRNDIDPVLQASDYSDAVTFLSSHALVDPSRIYIWGMSFSAAVALCTAAVDKRIRGVVAVAPLTDFTLTSDKRAKVLARCMQDRASQVAGNEPFYLPTMTSSGENPAGFGSGIDREQYSKVVEAGKEIARGHVNRTTIQTYYKMIMWQPFSLWEIVTPTPVLFVVPELDQLSPPERQKHHFTKMGEPKKLFVQEGVGHMEITEGSHLPSLVQVMVKFLEDAAAAADAM</sequence>
<keyword evidence="4" id="KW-1185">Reference proteome</keyword>
<dbReference type="AlphaFoldDB" id="A0A9W9FHG0"/>
<reference evidence="3" key="1">
    <citation type="submission" date="2022-11" db="EMBL/GenBank/DDBJ databases">
        <authorList>
            <person name="Petersen C."/>
        </authorList>
    </citation>
    <scope>NUCLEOTIDE SEQUENCE</scope>
    <source>
        <strain evidence="3">IBT 30069</strain>
    </source>
</reference>
<feature type="domain" description="AB hydrolase-1" evidence="2">
    <location>
        <begin position="51"/>
        <end position="274"/>
    </location>
</feature>
<dbReference type="Gene3D" id="3.40.50.1820">
    <property type="entry name" value="alpha/beta hydrolase"/>
    <property type="match status" value="1"/>
</dbReference>
<dbReference type="InterPro" id="IPR029058">
    <property type="entry name" value="AB_hydrolase_fold"/>
</dbReference>
<dbReference type="InterPro" id="IPR000073">
    <property type="entry name" value="AB_hydrolase_1"/>
</dbReference>
<evidence type="ECO:0000256" key="1">
    <source>
        <dbReference type="ARBA" id="ARBA00029464"/>
    </source>
</evidence>
<dbReference type="GO" id="GO:0072330">
    <property type="term" value="P:monocarboxylic acid biosynthetic process"/>
    <property type="evidence" value="ECO:0007669"/>
    <property type="project" value="UniProtKB-ARBA"/>
</dbReference>
<dbReference type="Gene3D" id="1.10.10.800">
    <property type="match status" value="1"/>
</dbReference>
<name>A0A9W9FHG0_9EURO</name>
<comment type="similarity">
    <text evidence="1">Belongs to the polyketide transferase af380 family.</text>
</comment>
<organism evidence="3 4">
    <name type="scientific">Penicillium angulare</name>
    <dbReference type="NCBI Taxonomy" id="116970"/>
    <lineage>
        <taxon>Eukaryota</taxon>
        <taxon>Fungi</taxon>
        <taxon>Dikarya</taxon>
        <taxon>Ascomycota</taxon>
        <taxon>Pezizomycotina</taxon>
        <taxon>Eurotiomycetes</taxon>
        <taxon>Eurotiomycetidae</taxon>
        <taxon>Eurotiales</taxon>
        <taxon>Aspergillaceae</taxon>
        <taxon>Penicillium</taxon>
    </lineage>
</organism>
<dbReference type="PANTHER" id="PTHR47751:SF2">
    <property type="entry name" value="DLTD N-TERMINAL DOMAIN PROTEIN (AFU_ORTHOLOGUE AFUA_8G00380)-RELATED"/>
    <property type="match status" value="1"/>
</dbReference>
<proteinExistence type="inferred from homology"/>
<evidence type="ECO:0000313" key="4">
    <source>
        <dbReference type="Proteomes" id="UP001149165"/>
    </source>
</evidence>
<dbReference type="Proteomes" id="UP001149165">
    <property type="component" value="Unassembled WGS sequence"/>
</dbReference>
<dbReference type="Pfam" id="PF12697">
    <property type="entry name" value="Abhydrolase_6"/>
    <property type="match status" value="1"/>
</dbReference>
<dbReference type="OrthoDB" id="2498029at2759"/>
<comment type="caution">
    <text evidence="3">The sequence shown here is derived from an EMBL/GenBank/DDBJ whole genome shotgun (WGS) entry which is preliminary data.</text>
</comment>
<evidence type="ECO:0000259" key="2">
    <source>
        <dbReference type="Pfam" id="PF12697"/>
    </source>
</evidence>
<dbReference type="EMBL" id="JAPQKH010000004">
    <property type="protein sequence ID" value="KAJ5100195.1"/>
    <property type="molecule type" value="Genomic_DNA"/>
</dbReference>
<dbReference type="InterPro" id="IPR051411">
    <property type="entry name" value="Polyketide_trans_af380"/>
</dbReference>
<dbReference type="SUPFAM" id="SSF53474">
    <property type="entry name" value="alpha/beta-Hydrolases"/>
    <property type="match status" value="1"/>
</dbReference>
<evidence type="ECO:0000313" key="3">
    <source>
        <dbReference type="EMBL" id="KAJ5100195.1"/>
    </source>
</evidence>
<dbReference type="PANTHER" id="PTHR47751">
    <property type="entry name" value="SUPERFAMILY HYDROLASE, PUTATIVE (AFU_ORTHOLOGUE AFUA_2G16580)-RELATED"/>
    <property type="match status" value="1"/>
</dbReference>
<protein>
    <submittedName>
        <fullName evidence="3">DltD N-terminal domain protein</fullName>
    </submittedName>
</protein>
<dbReference type="GO" id="GO:0017000">
    <property type="term" value="P:antibiotic biosynthetic process"/>
    <property type="evidence" value="ECO:0007669"/>
    <property type="project" value="UniProtKB-ARBA"/>
</dbReference>
<accession>A0A9W9FHG0</accession>
<reference evidence="3" key="2">
    <citation type="journal article" date="2023" name="IMA Fungus">
        <title>Comparative genomic study of the Penicillium genus elucidates a diverse pangenome and 15 lateral gene transfer events.</title>
        <authorList>
            <person name="Petersen C."/>
            <person name="Sorensen T."/>
            <person name="Nielsen M.R."/>
            <person name="Sondergaard T.E."/>
            <person name="Sorensen J.L."/>
            <person name="Fitzpatrick D.A."/>
            <person name="Frisvad J.C."/>
            <person name="Nielsen K.L."/>
        </authorList>
    </citation>
    <scope>NUCLEOTIDE SEQUENCE</scope>
    <source>
        <strain evidence="3">IBT 30069</strain>
    </source>
</reference>